<evidence type="ECO:0000313" key="7">
    <source>
        <dbReference type="Proteomes" id="UP000182057"/>
    </source>
</evidence>
<name>A0A1D3UPR4_TANFO</name>
<evidence type="ECO:0000259" key="4">
    <source>
        <dbReference type="Pfam" id="PF00155"/>
    </source>
</evidence>
<dbReference type="EMBL" id="FMMM01000056">
    <property type="protein sequence ID" value="SCQ22071.1"/>
    <property type="molecule type" value="Genomic_DNA"/>
</dbReference>
<keyword evidence="3" id="KW-0808">Transferase</keyword>
<dbReference type="InterPro" id="IPR015422">
    <property type="entry name" value="PyrdxlP-dep_Trfase_small"/>
</dbReference>
<dbReference type="AlphaFoldDB" id="A0A1D3UPR4"/>
<proteinExistence type="inferred from homology"/>
<evidence type="ECO:0000256" key="1">
    <source>
        <dbReference type="ARBA" id="ARBA00001933"/>
    </source>
</evidence>
<dbReference type="InterPro" id="IPR004839">
    <property type="entry name" value="Aminotransferase_I/II_large"/>
</dbReference>
<gene>
    <name evidence="6" type="primary">cobD_2</name>
    <name evidence="5" type="ORF">CLI86_00175</name>
    <name evidence="6" type="ORF">TFUB20_01585</name>
</gene>
<dbReference type="Proteomes" id="UP000182057">
    <property type="component" value="Unassembled WGS sequence"/>
</dbReference>
<dbReference type="InterPro" id="IPR015421">
    <property type="entry name" value="PyrdxlP-dep_Trfase_major"/>
</dbReference>
<keyword evidence="3" id="KW-0032">Aminotransferase</keyword>
<dbReference type="CDD" id="cd00609">
    <property type="entry name" value="AAT_like"/>
    <property type="match status" value="1"/>
</dbReference>
<dbReference type="PROSITE" id="PS00105">
    <property type="entry name" value="AA_TRANSFER_CLASS_1"/>
    <property type="match status" value="1"/>
</dbReference>
<dbReference type="Proteomes" id="UP000219259">
    <property type="component" value="Unassembled WGS sequence"/>
</dbReference>
<evidence type="ECO:0000313" key="8">
    <source>
        <dbReference type="Proteomes" id="UP000219259"/>
    </source>
</evidence>
<comment type="similarity">
    <text evidence="3">Belongs to the class-I pyridoxal-phosphate-dependent aminotransferase family.</text>
</comment>
<evidence type="ECO:0000256" key="3">
    <source>
        <dbReference type="RuleBase" id="RU000481"/>
    </source>
</evidence>
<sequence length="340" mass="37912">MLHGHGDDMYNCPQAVKSNFSSNIFGATDLSGLREHLTARMDRLSSYPEPEPLTLEAKWASAHGLHPGEVCVTNGATEAIYLIAQAFRHARSYVWQPTFSEYADACRIHGHTVKAIFTAEGIDDRADLVWLCNPNNPTGEAHTKHLLSKLIEAHPSVCFVIDQSYAPFTCEPLFTAAEAAATPQVILLHSATKRYAVPGLRLGCLTACRRLSDRIRAQRMPWSVNALAIEAGEYFLEHTPLLQPSIEELLSETKRLIDALSVLKIADIWPTDTHFFLARLRTGNAPALKKYLLDTHGILIRDASNFEGLDETFIRIATQTPEDNDRLIHALDEWRQAAFS</sequence>
<keyword evidence="6" id="KW-0456">Lyase</keyword>
<feature type="domain" description="Aminotransferase class I/classII large" evidence="4">
    <location>
        <begin position="39"/>
        <end position="331"/>
    </location>
</feature>
<keyword evidence="2" id="KW-0663">Pyridoxal phosphate</keyword>
<dbReference type="InterPro" id="IPR015424">
    <property type="entry name" value="PyrdxlP-dep_Trfase"/>
</dbReference>
<dbReference type="PANTHER" id="PTHR42885:SF1">
    <property type="entry name" value="THREONINE-PHOSPHATE DECARBOXYLASE"/>
    <property type="match status" value="1"/>
</dbReference>
<evidence type="ECO:0000313" key="6">
    <source>
        <dbReference type="EMBL" id="SCQ22071.1"/>
    </source>
</evidence>
<comment type="cofactor">
    <cofactor evidence="1 3">
        <name>pyridoxal 5'-phosphate</name>
        <dbReference type="ChEBI" id="CHEBI:597326"/>
    </cofactor>
</comment>
<dbReference type="Gene3D" id="3.40.640.10">
    <property type="entry name" value="Type I PLP-dependent aspartate aminotransferase-like (Major domain)"/>
    <property type="match status" value="1"/>
</dbReference>
<dbReference type="EC" id="2.6.1.-" evidence="3"/>
<dbReference type="OrthoDB" id="9813612at2"/>
<dbReference type="Pfam" id="PF00155">
    <property type="entry name" value="Aminotran_1_2"/>
    <property type="match status" value="1"/>
</dbReference>
<evidence type="ECO:0000313" key="5">
    <source>
        <dbReference type="EMBL" id="PDP45091.1"/>
    </source>
</evidence>
<protein>
    <recommendedName>
        <fullName evidence="3">Aminotransferase</fullName>
        <ecNumber evidence="3">2.6.1.-</ecNumber>
    </recommendedName>
</protein>
<dbReference type="SUPFAM" id="SSF53383">
    <property type="entry name" value="PLP-dependent transferases"/>
    <property type="match status" value="1"/>
</dbReference>
<dbReference type="GO" id="GO:0008483">
    <property type="term" value="F:transaminase activity"/>
    <property type="evidence" value="ECO:0007669"/>
    <property type="project" value="UniProtKB-KW"/>
</dbReference>
<dbReference type="GeneID" id="34758972"/>
<reference evidence="5 8" key="2">
    <citation type="submission" date="2017-09" db="EMBL/GenBank/DDBJ databases">
        <title>Phase variable restriction modification systems are present in the genome sequences of periodontal pathogens Prevotella intermedia, Tannerella forsythia and Porphyromonas gingivalis.</title>
        <authorList>
            <person name="Haigh R.D."/>
            <person name="Crawford L."/>
            <person name="Ralph J."/>
            <person name="Wanford J."/>
            <person name="Vartoukian S.R."/>
            <person name="Hijazib K."/>
            <person name="Wade W."/>
            <person name="Oggioni M.R."/>
        </authorList>
    </citation>
    <scope>NUCLEOTIDE SEQUENCE [LARGE SCALE GENOMIC DNA]</scope>
    <source>
        <strain evidence="5 8">WW11663</strain>
    </source>
</reference>
<dbReference type="EMBL" id="NSLJ01000001">
    <property type="protein sequence ID" value="PDP45091.1"/>
    <property type="molecule type" value="Genomic_DNA"/>
</dbReference>
<dbReference type="GO" id="GO:0016829">
    <property type="term" value="F:lyase activity"/>
    <property type="evidence" value="ECO:0007669"/>
    <property type="project" value="UniProtKB-KW"/>
</dbReference>
<organism evidence="6 7">
    <name type="scientific">Tannerella forsythia</name>
    <name type="common">Bacteroides forsythus</name>
    <dbReference type="NCBI Taxonomy" id="28112"/>
    <lineage>
        <taxon>Bacteria</taxon>
        <taxon>Pseudomonadati</taxon>
        <taxon>Bacteroidota</taxon>
        <taxon>Bacteroidia</taxon>
        <taxon>Bacteroidales</taxon>
        <taxon>Tannerellaceae</taxon>
        <taxon>Tannerella</taxon>
    </lineage>
</organism>
<accession>A0A1D3UPR4</accession>
<dbReference type="RefSeq" id="WP_014225181.1">
    <property type="nucleotide sequence ID" value="NZ_CAJPTF010000020.1"/>
</dbReference>
<dbReference type="Gene3D" id="3.90.1150.10">
    <property type="entry name" value="Aspartate Aminotransferase, domain 1"/>
    <property type="match status" value="1"/>
</dbReference>
<dbReference type="GO" id="GO:0030170">
    <property type="term" value="F:pyridoxal phosphate binding"/>
    <property type="evidence" value="ECO:0007669"/>
    <property type="project" value="InterPro"/>
</dbReference>
<dbReference type="InterPro" id="IPR004838">
    <property type="entry name" value="NHTrfase_class1_PyrdxlP-BS"/>
</dbReference>
<dbReference type="PANTHER" id="PTHR42885">
    <property type="entry name" value="HISTIDINOL-PHOSPHATE AMINOTRANSFERASE-RELATED"/>
    <property type="match status" value="1"/>
</dbReference>
<reference evidence="6 7" key="1">
    <citation type="submission" date="2016-09" db="EMBL/GenBank/DDBJ databases">
        <authorList>
            <person name="Capua I."/>
            <person name="De Benedictis P."/>
            <person name="Joannis T."/>
            <person name="Lombin L.H."/>
            <person name="Cattoli G."/>
        </authorList>
    </citation>
    <scope>NUCLEOTIDE SEQUENCE [LARGE SCALE GENOMIC DNA]</scope>
    <source>
        <strain evidence="6 7">UB20</strain>
    </source>
</reference>
<dbReference type="OMA" id="NPTGQLW"/>
<evidence type="ECO:0000256" key="2">
    <source>
        <dbReference type="ARBA" id="ARBA00022898"/>
    </source>
</evidence>